<dbReference type="Proteomes" id="UP001596108">
    <property type="component" value="Unassembled WGS sequence"/>
</dbReference>
<accession>A0ABW0QX70</accession>
<dbReference type="RefSeq" id="WP_378111286.1">
    <property type="nucleotide sequence ID" value="NZ_JBHSNC010000024.1"/>
</dbReference>
<gene>
    <name evidence="1" type="ORF">ACFPQ4_08120</name>
</gene>
<keyword evidence="2" id="KW-1185">Reference proteome</keyword>
<comment type="caution">
    <text evidence="1">The sequence shown here is derived from an EMBL/GenBank/DDBJ whole genome shotgun (WGS) entry which is preliminary data.</text>
</comment>
<sequence length="57" mass="6790">MKFTFTEREGDTPIEEWLAEKVKEYALRTYGIEIEIFIRSQDNDHGGRRDSCLLPRK</sequence>
<protein>
    <submittedName>
        <fullName evidence="1">Uncharacterized protein</fullName>
    </submittedName>
</protein>
<evidence type="ECO:0000313" key="1">
    <source>
        <dbReference type="EMBL" id="MFC5529415.1"/>
    </source>
</evidence>
<organism evidence="1 2">
    <name type="scientific">Cohnella yongneupensis</name>
    <dbReference type="NCBI Taxonomy" id="425006"/>
    <lineage>
        <taxon>Bacteria</taxon>
        <taxon>Bacillati</taxon>
        <taxon>Bacillota</taxon>
        <taxon>Bacilli</taxon>
        <taxon>Bacillales</taxon>
        <taxon>Paenibacillaceae</taxon>
        <taxon>Cohnella</taxon>
    </lineage>
</organism>
<name>A0ABW0QX70_9BACL</name>
<proteinExistence type="predicted"/>
<reference evidence="2" key="1">
    <citation type="journal article" date="2019" name="Int. J. Syst. Evol. Microbiol.">
        <title>The Global Catalogue of Microorganisms (GCM) 10K type strain sequencing project: providing services to taxonomists for standard genome sequencing and annotation.</title>
        <authorList>
            <consortium name="The Broad Institute Genomics Platform"/>
            <consortium name="The Broad Institute Genome Sequencing Center for Infectious Disease"/>
            <person name="Wu L."/>
            <person name="Ma J."/>
        </authorList>
    </citation>
    <scope>NUCLEOTIDE SEQUENCE [LARGE SCALE GENOMIC DNA]</scope>
    <source>
        <strain evidence="2">CGMCC 1.18578</strain>
    </source>
</reference>
<dbReference type="EMBL" id="JBHSNC010000024">
    <property type="protein sequence ID" value="MFC5529415.1"/>
    <property type="molecule type" value="Genomic_DNA"/>
</dbReference>
<evidence type="ECO:0000313" key="2">
    <source>
        <dbReference type="Proteomes" id="UP001596108"/>
    </source>
</evidence>